<accession>A0A4Y7TPC6</accession>
<feature type="compositionally biased region" description="Polar residues" evidence="1">
    <location>
        <begin position="308"/>
        <end position="320"/>
    </location>
</feature>
<evidence type="ECO:0000313" key="2">
    <source>
        <dbReference type="EMBL" id="TEB36055.1"/>
    </source>
</evidence>
<feature type="region of interest" description="Disordered" evidence="1">
    <location>
        <begin position="307"/>
        <end position="353"/>
    </location>
</feature>
<evidence type="ECO:0000256" key="1">
    <source>
        <dbReference type="SAM" id="MobiDB-lite"/>
    </source>
</evidence>
<proteinExistence type="predicted"/>
<protein>
    <submittedName>
        <fullName evidence="2">Uncharacterized protein</fullName>
    </submittedName>
</protein>
<sequence length="534" mass="58406">MPSSPVPPTAASKNWAHRLFQDPAMLDSSPIIAVNPGGADPTAPGVRPEKEKMDPICVSDPGFSTPLKGCADDCGGTTLAAKPRASSLTFPFSAHRRKVAPPGVPSPIKPRSVPEPPVRQKHVFVSSPLRNRQDPAQGSDSDTVSCPSEFDASSARKPRPSHHGRSRHSLLLTKWVWSSRRAHHEEHASVGDTPLYPPSGYGAAPLADRLSLPTLHPGKYRPRLHRRMPSFYMEEKKLDQPPLTMYPRQGEVSALRDPYCARADRSFAIVPIWTLKKILYLFALHLPQSPITEDALTGDAFEDAGSEASFNTESEGSTLVGSECDSEWDSGSVSTACSSRQDESDDDITFGDHDTIGRMKGHNLLSLAARRVNREPDVCTLHMTSAAWLCRLYRDPRAESLKLTFGQPRSSWERRNHNQRQPKNTWPSCWYGRWELLIELAARDGPVEATTPTEKAKAKLRAPQPKEFRWLKLLGGKGAAKPVKPAPVAHPVRQKSQATSGVVKTSESVGQVSCGGDGQPGWLPLLESSHPAAG</sequence>
<comment type="caution">
    <text evidence="2">The sequence shown here is derived from an EMBL/GenBank/DDBJ whole genome shotgun (WGS) entry which is preliminary data.</text>
</comment>
<dbReference type="EMBL" id="QPFP01000006">
    <property type="protein sequence ID" value="TEB36055.1"/>
    <property type="molecule type" value="Genomic_DNA"/>
</dbReference>
<evidence type="ECO:0000313" key="3">
    <source>
        <dbReference type="Proteomes" id="UP000298030"/>
    </source>
</evidence>
<dbReference type="Proteomes" id="UP000298030">
    <property type="component" value="Unassembled WGS sequence"/>
</dbReference>
<feature type="compositionally biased region" description="Low complexity" evidence="1">
    <location>
        <begin position="481"/>
        <end position="491"/>
    </location>
</feature>
<dbReference type="OrthoDB" id="2921613at2759"/>
<keyword evidence="3" id="KW-1185">Reference proteome</keyword>
<organism evidence="2 3">
    <name type="scientific">Coprinellus micaceus</name>
    <name type="common">Glistening ink-cap mushroom</name>
    <name type="synonym">Coprinus micaceus</name>
    <dbReference type="NCBI Taxonomy" id="71717"/>
    <lineage>
        <taxon>Eukaryota</taxon>
        <taxon>Fungi</taxon>
        <taxon>Dikarya</taxon>
        <taxon>Basidiomycota</taxon>
        <taxon>Agaricomycotina</taxon>
        <taxon>Agaricomycetes</taxon>
        <taxon>Agaricomycetidae</taxon>
        <taxon>Agaricales</taxon>
        <taxon>Agaricineae</taxon>
        <taxon>Psathyrellaceae</taxon>
        <taxon>Coprinellus</taxon>
    </lineage>
</organism>
<reference evidence="2 3" key="1">
    <citation type="journal article" date="2019" name="Nat. Ecol. Evol.">
        <title>Megaphylogeny resolves global patterns of mushroom evolution.</title>
        <authorList>
            <person name="Varga T."/>
            <person name="Krizsan K."/>
            <person name="Foldi C."/>
            <person name="Dima B."/>
            <person name="Sanchez-Garcia M."/>
            <person name="Sanchez-Ramirez S."/>
            <person name="Szollosi G.J."/>
            <person name="Szarkandi J.G."/>
            <person name="Papp V."/>
            <person name="Albert L."/>
            <person name="Andreopoulos W."/>
            <person name="Angelini C."/>
            <person name="Antonin V."/>
            <person name="Barry K.W."/>
            <person name="Bougher N.L."/>
            <person name="Buchanan P."/>
            <person name="Buyck B."/>
            <person name="Bense V."/>
            <person name="Catcheside P."/>
            <person name="Chovatia M."/>
            <person name="Cooper J."/>
            <person name="Damon W."/>
            <person name="Desjardin D."/>
            <person name="Finy P."/>
            <person name="Geml J."/>
            <person name="Haridas S."/>
            <person name="Hughes K."/>
            <person name="Justo A."/>
            <person name="Karasinski D."/>
            <person name="Kautmanova I."/>
            <person name="Kiss B."/>
            <person name="Kocsube S."/>
            <person name="Kotiranta H."/>
            <person name="LaButti K.M."/>
            <person name="Lechner B.E."/>
            <person name="Liimatainen K."/>
            <person name="Lipzen A."/>
            <person name="Lukacs Z."/>
            <person name="Mihaltcheva S."/>
            <person name="Morgado L.N."/>
            <person name="Niskanen T."/>
            <person name="Noordeloos M.E."/>
            <person name="Ohm R.A."/>
            <person name="Ortiz-Santana B."/>
            <person name="Ovrebo C."/>
            <person name="Racz N."/>
            <person name="Riley R."/>
            <person name="Savchenko A."/>
            <person name="Shiryaev A."/>
            <person name="Soop K."/>
            <person name="Spirin V."/>
            <person name="Szebenyi C."/>
            <person name="Tomsovsky M."/>
            <person name="Tulloss R.E."/>
            <person name="Uehling J."/>
            <person name="Grigoriev I.V."/>
            <person name="Vagvolgyi C."/>
            <person name="Papp T."/>
            <person name="Martin F.M."/>
            <person name="Miettinen O."/>
            <person name="Hibbett D.S."/>
            <person name="Nagy L.G."/>
        </authorList>
    </citation>
    <scope>NUCLEOTIDE SEQUENCE [LARGE SCALE GENOMIC DNA]</scope>
    <source>
        <strain evidence="2 3">FP101781</strain>
    </source>
</reference>
<gene>
    <name evidence="2" type="ORF">FA13DRAFT_1706357</name>
</gene>
<dbReference type="AlphaFoldDB" id="A0A4Y7TPC6"/>
<feature type="compositionally biased region" description="Polar residues" evidence="1">
    <location>
        <begin position="329"/>
        <end position="339"/>
    </location>
</feature>
<feature type="compositionally biased region" description="Pro residues" evidence="1">
    <location>
        <begin position="102"/>
        <end position="117"/>
    </location>
</feature>
<feature type="region of interest" description="Disordered" evidence="1">
    <location>
        <begin position="85"/>
        <end position="166"/>
    </location>
</feature>
<feature type="region of interest" description="Disordered" evidence="1">
    <location>
        <begin position="481"/>
        <end position="534"/>
    </location>
</feature>
<feature type="region of interest" description="Disordered" evidence="1">
    <location>
        <begin position="30"/>
        <end position="59"/>
    </location>
</feature>
<feature type="compositionally biased region" description="Polar residues" evidence="1">
    <location>
        <begin position="494"/>
        <end position="511"/>
    </location>
</feature>
<feature type="compositionally biased region" description="Polar residues" evidence="1">
    <location>
        <begin position="128"/>
        <end position="146"/>
    </location>
</feature>
<name>A0A4Y7TPC6_COPMI</name>
<feature type="compositionally biased region" description="Basic residues" evidence="1">
    <location>
        <begin position="156"/>
        <end position="166"/>
    </location>
</feature>